<evidence type="ECO:0000313" key="4">
    <source>
        <dbReference type="Proteomes" id="UP000467841"/>
    </source>
</evidence>
<dbReference type="OrthoDB" id="1751727at2759"/>
<evidence type="ECO:0000259" key="2">
    <source>
        <dbReference type="Pfam" id="PF03732"/>
    </source>
</evidence>
<reference evidence="3" key="1">
    <citation type="submission" date="2020-01" db="EMBL/GenBank/DDBJ databases">
        <authorList>
            <person name="Mishra B."/>
        </authorList>
    </citation>
    <scope>NUCLEOTIDE SEQUENCE [LARGE SCALE GENOMIC DNA]</scope>
</reference>
<feature type="compositionally biased region" description="Basic and acidic residues" evidence="1">
    <location>
        <begin position="344"/>
        <end position="362"/>
    </location>
</feature>
<feature type="domain" description="Retrotransposon gag" evidence="2">
    <location>
        <begin position="136"/>
        <end position="209"/>
    </location>
</feature>
<comment type="caution">
    <text evidence="3">The sequence shown here is derived from an EMBL/GenBank/DDBJ whole genome shotgun (WGS) entry which is preliminary data.</text>
</comment>
<evidence type="ECO:0000313" key="3">
    <source>
        <dbReference type="EMBL" id="CAA7049481.1"/>
    </source>
</evidence>
<gene>
    <name evidence="3" type="ORF">MERR_LOCUS36716</name>
</gene>
<organism evidence="3 4">
    <name type="scientific">Microthlaspi erraticum</name>
    <dbReference type="NCBI Taxonomy" id="1685480"/>
    <lineage>
        <taxon>Eukaryota</taxon>
        <taxon>Viridiplantae</taxon>
        <taxon>Streptophyta</taxon>
        <taxon>Embryophyta</taxon>
        <taxon>Tracheophyta</taxon>
        <taxon>Spermatophyta</taxon>
        <taxon>Magnoliopsida</taxon>
        <taxon>eudicotyledons</taxon>
        <taxon>Gunneridae</taxon>
        <taxon>Pentapetalae</taxon>
        <taxon>rosids</taxon>
        <taxon>malvids</taxon>
        <taxon>Brassicales</taxon>
        <taxon>Brassicaceae</taxon>
        <taxon>Coluteocarpeae</taxon>
        <taxon>Microthlaspi</taxon>
    </lineage>
</organism>
<feature type="compositionally biased region" description="Basic and acidic residues" evidence="1">
    <location>
        <begin position="217"/>
        <end position="247"/>
    </location>
</feature>
<protein>
    <recommendedName>
        <fullName evidence="2">Retrotransposon gag domain-containing protein</fullName>
    </recommendedName>
</protein>
<dbReference type="Pfam" id="PF03732">
    <property type="entry name" value="Retrotrans_gag"/>
    <property type="match status" value="1"/>
</dbReference>
<keyword evidence="4" id="KW-1185">Reference proteome</keyword>
<dbReference type="PANTHER" id="PTHR33223:SF6">
    <property type="entry name" value="CCHC-TYPE DOMAIN-CONTAINING PROTEIN"/>
    <property type="match status" value="1"/>
</dbReference>
<feature type="compositionally biased region" description="Basic and acidic residues" evidence="1">
    <location>
        <begin position="319"/>
        <end position="331"/>
    </location>
</feature>
<feature type="region of interest" description="Disordered" evidence="1">
    <location>
        <begin position="201"/>
        <end position="253"/>
    </location>
</feature>
<proteinExistence type="predicted"/>
<dbReference type="AlphaFoldDB" id="A0A6D2KMP3"/>
<dbReference type="PANTHER" id="PTHR33223">
    <property type="entry name" value="CCHC-TYPE DOMAIN-CONTAINING PROTEIN"/>
    <property type="match status" value="1"/>
</dbReference>
<feature type="region of interest" description="Disordered" evidence="1">
    <location>
        <begin position="1"/>
        <end position="41"/>
    </location>
</feature>
<accession>A0A6D2KMP3</accession>
<dbReference type="InterPro" id="IPR005162">
    <property type="entry name" value="Retrotrans_gag_dom"/>
</dbReference>
<name>A0A6D2KMP3_9BRAS</name>
<dbReference type="Proteomes" id="UP000467841">
    <property type="component" value="Unassembled WGS sequence"/>
</dbReference>
<sequence>MRAQQKKTQEQVEALAREDDEDPSSPTDGTTPRPAHFRRLTTQELERVNRRLDEVDSKVHRATSSAPELTKALADTRRSPLTRRLRQIELHERVRLKIDSYTGEEDPKKWLTAFNLAMRREKYKSYDEREANYCQVFVEHMAKDALTWFSNLPAESIDNFDDLTNAFLKHYSMHMTRITRNMFTTTQTQGEPLRSFMERFKQAARDSDPAGSTPQRPLEDQRFYAEKHGDRRATSTKPREEPMEARRRHDPKRSLLTAFAAADDEFEQEHAAAVSMPQDINSLGDDNDTKAFCKFHGRTGHATENCKHLMSNLMRMYHRGEIPPMDGDRSQGKSFPPKPPKSGQQEKRGRQPRPRKDAEKAEAPLGKRNRDDHDDLPPPPKRQVSMIMGGFLDNDDSISAIKEYERKAVAAQRYPYIHKGIPTISFTDKDASGLDIRHHDDDEFEQEHAAAVSMPQDINSLGDDDDTKAFCKFHGRTGHATENCNT</sequence>
<feature type="region of interest" description="Disordered" evidence="1">
    <location>
        <begin position="319"/>
        <end position="385"/>
    </location>
</feature>
<evidence type="ECO:0000256" key="1">
    <source>
        <dbReference type="SAM" id="MobiDB-lite"/>
    </source>
</evidence>
<dbReference type="EMBL" id="CACVBM020001418">
    <property type="protein sequence ID" value="CAA7049481.1"/>
    <property type="molecule type" value="Genomic_DNA"/>
</dbReference>